<evidence type="ECO:0000256" key="1">
    <source>
        <dbReference type="ARBA" id="ARBA00009437"/>
    </source>
</evidence>
<dbReference type="InterPro" id="IPR036388">
    <property type="entry name" value="WH-like_DNA-bd_sf"/>
</dbReference>
<dbReference type="Pfam" id="PF00126">
    <property type="entry name" value="HTH_1"/>
    <property type="match status" value="1"/>
</dbReference>
<dbReference type="AlphaFoldDB" id="A0A1N6DK05"/>
<evidence type="ECO:0000313" key="6">
    <source>
        <dbReference type="EMBL" id="SIN71003.1"/>
    </source>
</evidence>
<dbReference type="InterPro" id="IPR005119">
    <property type="entry name" value="LysR_subst-bd"/>
</dbReference>
<comment type="similarity">
    <text evidence="1">Belongs to the LysR transcriptional regulatory family.</text>
</comment>
<dbReference type="SUPFAM" id="SSF53850">
    <property type="entry name" value="Periplasmic binding protein-like II"/>
    <property type="match status" value="1"/>
</dbReference>
<dbReference type="RefSeq" id="WP_074200541.1">
    <property type="nucleotide sequence ID" value="NZ_FSRE01000001.1"/>
</dbReference>
<dbReference type="STRING" id="364032.SAMN05443662_0202"/>
<evidence type="ECO:0000256" key="4">
    <source>
        <dbReference type="ARBA" id="ARBA00023163"/>
    </source>
</evidence>
<dbReference type="InterPro" id="IPR000847">
    <property type="entry name" value="LysR_HTH_N"/>
</dbReference>
<dbReference type="PRINTS" id="PR00039">
    <property type="entry name" value="HTHLYSR"/>
</dbReference>
<evidence type="ECO:0000259" key="5">
    <source>
        <dbReference type="PROSITE" id="PS50931"/>
    </source>
</evidence>
<dbReference type="Proteomes" id="UP000198461">
    <property type="component" value="Unassembled WGS sequence"/>
</dbReference>
<dbReference type="Pfam" id="PF03466">
    <property type="entry name" value="LysR_substrate"/>
    <property type="match status" value="1"/>
</dbReference>
<dbReference type="Gene3D" id="1.10.10.10">
    <property type="entry name" value="Winged helix-like DNA-binding domain superfamily/Winged helix DNA-binding domain"/>
    <property type="match status" value="1"/>
</dbReference>
<dbReference type="PANTHER" id="PTHR30126:SF5">
    <property type="entry name" value="HTH-TYPE TRANSCRIPTIONAL ACTIVATOR CMPR"/>
    <property type="match status" value="1"/>
</dbReference>
<accession>A0A1N6DK05</accession>
<name>A0A1N6DK05_9GAMM</name>
<dbReference type="PANTHER" id="PTHR30126">
    <property type="entry name" value="HTH-TYPE TRANSCRIPTIONAL REGULATOR"/>
    <property type="match status" value="1"/>
</dbReference>
<evidence type="ECO:0000313" key="7">
    <source>
        <dbReference type="Proteomes" id="UP000198461"/>
    </source>
</evidence>
<dbReference type="PROSITE" id="PS50931">
    <property type="entry name" value="HTH_LYSR"/>
    <property type="match status" value="1"/>
</dbReference>
<gene>
    <name evidence="6" type="ORF">SAMN05443662_0202</name>
</gene>
<protein>
    <submittedName>
        <fullName evidence="6">DNA-binding transcriptional regulator, LysR family</fullName>
    </submittedName>
</protein>
<keyword evidence="2" id="KW-0805">Transcription regulation</keyword>
<sequence>MPYRADHLVRHATLRQLQVFVAIAREGSFSKAAERLHLTQPTVSMQVKKLSEAVGEPLFEQIGRKVYLTEVGRIMLEAAESILDQLALAEERVNELRGVAGGTVRLSVVSTAQYFVPEVIHAFLEEYPDVNVVMEVGNRETLLARIQQNVDDFYILGQPPEGLRVESHLLANNPLAVVAHRDNPLAQTKKRIRLEALAEAPFLMREKGSGIRKQVEHVFREHGFEPNVKMVLGGNEAIRLGLRENLGVTVASLPTLIDEIESGEIVVLDVQGFPVMRHWYLAWPEGKAISLASRLLIERMQLAAAGLDEQIGRLLKHSG</sequence>
<feature type="domain" description="HTH lysR-type" evidence="5">
    <location>
        <begin position="13"/>
        <end position="69"/>
    </location>
</feature>
<organism evidence="6 7">
    <name type="scientific">Sulfurivirga caldicuralii</name>
    <dbReference type="NCBI Taxonomy" id="364032"/>
    <lineage>
        <taxon>Bacteria</taxon>
        <taxon>Pseudomonadati</taxon>
        <taxon>Pseudomonadota</taxon>
        <taxon>Gammaproteobacteria</taxon>
        <taxon>Thiotrichales</taxon>
        <taxon>Piscirickettsiaceae</taxon>
        <taxon>Sulfurivirga</taxon>
    </lineage>
</organism>
<keyword evidence="7" id="KW-1185">Reference proteome</keyword>
<proteinExistence type="inferred from homology"/>
<evidence type="ECO:0000256" key="2">
    <source>
        <dbReference type="ARBA" id="ARBA00023015"/>
    </source>
</evidence>
<dbReference type="FunFam" id="1.10.10.10:FF:000001">
    <property type="entry name" value="LysR family transcriptional regulator"/>
    <property type="match status" value="1"/>
</dbReference>
<dbReference type="SUPFAM" id="SSF46785">
    <property type="entry name" value="Winged helix' DNA-binding domain"/>
    <property type="match status" value="1"/>
</dbReference>
<evidence type="ECO:0000256" key="3">
    <source>
        <dbReference type="ARBA" id="ARBA00023125"/>
    </source>
</evidence>
<dbReference type="OrthoDB" id="9771171at2"/>
<keyword evidence="3 6" id="KW-0238">DNA-binding</keyword>
<dbReference type="GO" id="GO:0003700">
    <property type="term" value="F:DNA-binding transcription factor activity"/>
    <property type="evidence" value="ECO:0007669"/>
    <property type="project" value="InterPro"/>
</dbReference>
<dbReference type="InterPro" id="IPR036390">
    <property type="entry name" value="WH_DNA-bd_sf"/>
</dbReference>
<dbReference type="EMBL" id="FSRE01000001">
    <property type="protein sequence ID" value="SIN71003.1"/>
    <property type="molecule type" value="Genomic_DNA"/>
</dbReference>
<keyword evidence="4" id="KW-0804">Transcription</keyword>
<dbReference type="Gene3D" id="3.40.190.290">
    <property type="match status" value="1"/>
</dbReference>
<dbReference type="GO" id="GO:0000976">
    <property type="term" value="F:transcription cis-regulatory region binding"/>
    <property type="evidence" value="ECO:0007669"/>
    <property type="project" value="TreeGrafter"/>
</dbReference>
<reference evidence="6 7" key="1">
    <citation type="submission" date="2016-11" db="EMBL/GenBank/DDBJ databases">
        <authorList>
            <person name="Jaros S."/>
            <person name="Januszkiewicz K."/>
            <person name="Wedrychowicz H."/>
        </authorList>
    </citation>
    <scope>NUCLEOTIDE SEQUENCE [LARGE SCALE GENOMIC DNA]</scope>
    <source>
        <strain evidence="6 7">DSM 17737</strain>
    </source>
</reference>